<keyword evidence="4" id="KW-1185">Reference proteome</keyword>
<name>A0A553BN32_9FLAO</name>
<keyword evidence="1" id="KW-0812">Transmembrane</keyword>
<evidence type="ECO:0000313" key="3">
    <source>
        <dbReference type="EMBL" id="TRX09621.1"/>
    </source>
</evidence>
<sequence>MASIRKNINLFINIIISITVFIFIFYSNMGKSGGDMAIVIMNFIFGFIQLISVLILGLFSKKINYKIIIAIICMQIIEIFVFVNFGREINEYYKAELLLKTDLINNSYQIYFG</sequence>
<keyword evidence="1" id="KW-1133">Transmembrane helix</keyword>
<dbReference type="EMBL" id="VJZL01000013">
    <property type="protein sequence ID" value="TRX09621.1"/>
    <property type="molecule type" value="Genomic_DNA"/>
</dbReference>
<reference evidence="4 5" key="1">
    <citation type="submission" date="2019-07" db="EMBL/GenBank/DDBJ databases">
        <title>Novel species of Flavobacterium.</title>
        <authorList>
            <person name="Liu Q."/>
            <person name="Xin Y.-H."/>
        </authorList>
    </citation>
    <scope>NUCLEOTIDE SEQUENCE [LARGE SCALE GENOMIC DNA]</scope>
    <source>
        <strain evidence="2 4">GSP39</strain>
        <strain evidence="3 5">GSR22</strain>
    </source>
</reference>
<dbReference type="EMBL" id="VJZN01000049">
    <property type="protein sequence ID" value="TRX01484.1"/>
    <property type="molecule type" value="Genomic_DNA"/>
</dbReference>
<evidence type="ECO:0000313" key="5">
    <source>
        <dbReference type="Proteomes" id="UP000318669"/>
    </source>
</evidence>
<feature type="transmembrane region" description="Helical" evidence="1">
    <location>
        <begin position="38"/>
        <end position="60"/>
    </location>
</feature>
<feature type="transmembrane region" description="Helical" evidence="1">
    <location>
        <begin position="67"/>
        <end position="85"/>
    </location>
</feature>
<dbReference type="AlphaFoldDB" id="A0A553BN32"/>
<accession>A0A553BN32</accession>
<comment type="caution">
    <text evidence="3">The sequence shown here is derived from an EMBL/GenBank/DDBJ whole genome shotgun (WGS) entry which is preliminary data.</text>
</comment>
<dbReference type="RefSeq" id="WP_143388902.1">
    <property type="nucleotide sequence ID" value="NZ_VJZL01000013.1"/>
</dbReference>
<feature type="transmembrane region" description="Helical" evidence="1">
    <location>
        <begin position="7"/>
        <end position="26"/>
    </location>
</feature>
<evidence type="ECO:0000313" key="2">
    <source>
        <dbReference type="EMBL" id="TRX01484.1"/>
    </source>
</evidence>
<gene>
    <name evidence="3" type="ORF">FNW11_08955</name>
    <name evidence="2" type="ORF">FNW12_17025</name>
</gene>
<evidence type="ECO:0000313" key="4">
    <source>
        <dbReference type="Proteomes" id="UP000318528"/>
    </source>
</evidence>
<dbReference type="Proteomes" id="UP000318528">
    <property type="component" value="Unassembled WGS sequence"/>
</dbReference>
<proteinExistence type="predicted"/>
<organism evidence="3 5">
    <name type="scientific">Flavobacterium gawalongense</name>
    <dbReference type="NCBI Taxonomy" id="2594432"/>
    <lineage>
        <taxon>Bacteria</taxon>
        <taxon>Pseudomonadati</taxon>
        <taxon>Bacteroidota</taxon>
        <taxon>Flavobacteriia</taxon>
        <taxon>Flavobacteriales</taxon>
        <taxon>Flavobacteriaceae</taxon>
        <taxon>Flavobacterium</taxon>
    </lineage>
</organism>
<keyword evidence="1" id="KW-0472">Membrane</keyword>
<evidence type="ECO:0000256" key="1">
    <source>
        <dbReference type="SAM" id="Phobius"/>
    </source>
</evidence>
<protein>
    <submittedName>
        <fullName evidence="3">Uncharacterized protein</fullName>
    </submittedName>
</protein>
<dbReference type="Proteomes" id="UP000318669">
    <property type="component" value="Unassembled WGS sequence"/>
</dbReference>